<accession>A0A2A2LAE1</accession>
<dbReference type="PANTHER" id="PTHR12103:SF15">
    <property type="entry name" value="CYTOSOLIC PURINE 5'-NUCLEOTIDASE"/>
    <property type="match status" value="1"/>
</dbReference>
<dbReference type="Pfam" id="PF05761">
    <property type="entry name" value="5_nucleotid"/>
    <property type="match status" value="1"/>
</dbReference>
<gene>
    <name evidence="4" type="ORF">WR25_02570</name>
</gene>
<proteinExistence type="predicted"/>
<evidence type="ECO:0000256" key="2">
    <source>
        <dbReference type="ARBA" id="ARBA00022801"/>
    </source>
</evidence>
<dbReference type="GO" id="GO:0008253">
    <property type="term" value="F:5'-nucleotidase activity"/>
    <property type="evidence" value="ECO:0007669"/>
    <property type="project" value="TreeGrafter"/>
</dbReference>
<dbReference type="AlphaFoldDB" id="A0A2A2LAE1"/>
<keyword evidence="1" id="KW-0479">Metal-binding</keyword>
<evidence type="ECO:0000256" key="1">
    <source>
        <dbReference type="ARBA" id="ARBA00022723"/>
    </source>
</evidence>
<dbReference type="GO" id="GO:0046872">
    <property type="term" value="F:metal ion binding"/>
    <property type="evidence" value="ECO:0007669"/>
    <property type="project" value="UniProtKB-KW"/>
</dbReference>
<keyword evidence="2" id="KW-0378">Hydrolase</keyword>
<name>A0A2A2LAE1_9BILA</name>
<dbReference type="InterPro" id="IPR008380">
    <property type="entry name" value="HAD-SF_hydro_IG_5-nucl"/>
</dbReference>
<evidence type="ECO:0000313" key="5">
    <source>
        <dbReference type="Proteomes" id="UP000218231"/>
    </source>
</evidence>
<evidence type="ECO:0000313" key="4">
    <source>
        <dbReference type="EMBL" id="PAV83035.1"/>
    </source>
</evidence>
<dbReference type="STRING" id="2018661.A0A2A2LAE1"/>
<sequence>MAHIKFVGFDMDATLAIYKTPQADKLAFETAKKRLVEVGYPPEIGSLSYDDKLVTRGVWFDKKLGNFLKMDEENGVLAAWHGTRRLNDHQIRVSYPNKHIQLEDSRIYIMNTVFNVSKTHLIASIISFMEENEKFTDMPNGEGFISHGRSITYHRIFADCHDAFDWVYTASNYRNILVENISHFIEYTPECGRLLKTLSNGGERQVFLLTNSDYFYANVGYFLKNNSLNGNYNFVR</sequence>
<dbReference type="OrthoDB" id="5865210at2759"/>
<dbReference type="Proteomes" id="UP000218231">
    <property type="component" value="Unassembled WGS sequence"/>
</dbReference>
<dbReference type="InterPro" id="IPR036412">
    <property type="entry name" value="HAD-like_sf"/>
</dbReference>
<keyword evidence="3" id="KW-0460">Magnesium</keyword>
<keyword evidence="5" id="KW-1185">Reference proteome</keyword>
<dbReference type="PANTHER" id="PTHR12103">
    <property type="entry name" value="5'-NUCLEOTIDASE DOMAIN-CONTAINING"/>
    <property type="match status" value="1"/>
</dbReference>
<dbReference type="SUPFAM" id="SSF56784">
    <property type="entry name" value="HAD-like"/>
    <property type="match status" value="1"/>
</dbReference>
<comment type="caution">
    <text evidence="4">The sequence shown here is derived from an EMBL/GenBank/DDBJ whole genome shotgun (WGS) entry which is preliminary data.</text>
</comment>
<protein>
    <submittedName>
        <fullName evidence="4">Uncharacterized protein</fullName>
    </submittedName>
</protein>
<reference evidence="4 5" key="1">
    <citation type="journal article" date="2017" name="Curr. Biol.">
        <title>Genome architecture and evolution of a unichromosomal asexual nematode.</title>
        <authorList>
            <person name="Fradin H."/>
            <person name="Zegar C."/>
            <person name="Gutwein M."/>
            <person name="Lucas J."/>
            <person name="Kovtun M."/>
            <person name="Corcoran D."/>
            <person name="Baugh L.R."/>
            <person name="Kiontke K."/>
            <person name="Gunsalus K."/>
            <person name="Fitch D.H."/>
            <person name="Piano F."/>
        </authorList>
    </citation>
    <scope>NUCLEOTIDE SEQUENCE [LARGE SCALE GENOMIC DNA]</scope>
    <source>
        <strain evidence="4">PF1309</strain>
    </source>
</reference>
<evidence type="ECO:0000256" key="3">
    <source>
        <dbReference type="ARBA" id="ARBA00022842"/>
    </source>
</evidence>
<dbReference type="EMBL" id="LIAE01006998">
    <property type="protein sequence ID" value="PAV83035.1"/>
    <property type="molecule type" value="Genomic_DNA"/>
</dbReference>
<organism evidence="4 5">
    <name type="scientific">Diploscapter pachys</name>
    <dbReference type="NCBI Taxonomy" id="2018661"/>
    <lineage>
        <taxon>Eukaryota</taxon>
        <taxon>Metazoa</taxon>
        <taxon>Ecdysozoa</taxon>
        <taxon>Nematoda</taxon>
        <taxon>Chromadorea</taxon>
        <taxon>Rhabditida</taxon>
        <taxon>Rhabditina</taxon>
        <taxon>Rhabditomorpha</taxon>
        <taxon>Rhabditoidea</taxon>
        <taxon>Rhabditidae</taxon>
        <taxon>Diploscapter</taxon>
    </lineage>
</organism>